<gene>
    <name evidence="2" type="ORF">AVDCRST_MAG05-1616</name>
</gene>
<organism evidence="2">
    <name type="scientific">uncultured Rubrobacteraceae bacterium</name>
    <dbReference type="NCBI Taxonomy" id="349277"/>
    <lineage>
        <taxon>Bacteria</taxon>
        <taxon>Bacillati</taxon>
        <taxon>Actinomycetota</taxon>
        <taxon>Rubrobacteria</taxon>
        <taxon>Rubrobacterales</taxon>
        <taxon>Rubrobacteraceae</taxon>
        <taxon>environmental samples</taxon>
    </lineage>
</organism>
<feature type="compositionally biased region" description="Low complexity" evidence="1">
    <location>
        <begin position="66"/>
        <end position="77"/>
    </location>
</feature>
<name>A0A6J4S6K3_9ACTN</name>
<accession>A0A6J4S6K3</accession>
<evidence type="ECO:0000313" key="2">
    <source>
        <dbReference type="EMBL" id="CAA9486577.1"/>
    </source>
</evidence>
<proteinExistence type="predicted"/>
<dbReference type="EMBL" id="CADCVM010000179">
    <property type="protein sequence ID" value="CAA9486577.1"/>
    <property type="molecule type" value="Genomic_DNA"/>
</dbReference>
<sequence>MQERREQMAERLRTAEQARDLLGELERRLKHEDGPELEDLLSRLDQLARPLPEADRIRWFIESAAGSARAGRPGRAGTDVSRSRSAVEGEVSTLRGTLDRGVI</sequence>
<reference evidence="2" key="1">
    <citation type="submission" date="2020-02" db="EMBL/GenBank/DDBJ databases">
        <authorList>
            <person name="Meier V. D."/>
        </authorList>
    </citation>
    <scope>NUCLEOTIDE SEQUENCE</scope>
    <source>
        <strain evidence="2">AVDCRST_MAG05</strain>
    </source>
</reference>
<feature type="region of interest" description="Disordered" evidence="1">
    <location>
        <begin position="66"/>
        <end position="103"/>
    </location>
</feature>
<dbReference type="AlphaFoldDB" id="A0A6J4S6K3"/>
<protein>
    <submittedName>
        <fullName evidence="2">Uncharacterized protein</fullName>
    </submittedName>
</protein>
<evidence type="ECO:0000256" key="1">
    <source>
        <dbReference type="SAM" id="MobiDB-lite"/>
    </source>
</evidence>